<feature type="site" description="Stabilizes the basic form of H active site to accept a proton" evidence="7">
    <location>
        <position position="101"/>
    </location>
</feature>
<comment type="function">
    <text evidence="7">Catalyzes the release of premature peptidyl moieties from peptidyl-tRNA molecules trapped in stalled 50S ribosomal subunits, and thus maintains levels of free tRNAs and 50S ribosomes.</text>
</comment>
<dbReference type="PROSITE" id="PS01195">
    <property type="entry name" value="PEPT_TRNA_HYDROL_1"/>
    <property type="match status" value="1"/>
</dbReference>
<comment type="caution">
    <text evidence="7">Lacks conserved residue(s) required for the propagation of feature annotation.</text>
</comment>
<comment type="function">
    <text evidence="7">Hydrolyzes ribosome-free peptidyl-tRNAs (with 1 or more amino acids incorporated), which drop off the ribosome during protein synthesis, or as a result of ribosome stalling.</text>
</comment>
<accession>A0LPH2</accession>
<evidence type="ECO:0000256" key="8">
    <source>
        <dbReference type="RuleBase" id="RU000673"/>
    </source>
</evidence>
<dbReference type="InterPro" id="IPR036416">
    <property type="entry name" value="Pept_tRNA_hydro_sf"/>
</dbReference>
<dbReference type="KEGG" id="sfu:Sfum_3654"/>
<dbReference type="PANTHER" id="PTHR17224">
    <property type="entry name" value="PEPTIDYL-TRNA HYDROLASE"/>
    <property type="match status" value="1"/>
</dbReference>
<feature type="binding site" evidence="7">
    <location>
        <position position="74"/>
    </location>
    <ligand>
        <name>tRNA</name>
        <dbReference type="ChEBI" id="CHEBI:17843"/>
    </ligand>
</feature>
<dbReference type="RefSeq" id="WP_011700449.1">
    <property type="nucleotide sequence ID" value="NC_008554.1"/>
</dbReference>
<dbReference type="HOGENOM" id="CLU_062456_4_1_7"/>
<keyword evidence="11" id="KW-1185">Reference proteome</keyword>
<dbReference type="NCBIfam" id="TIGR00447">
    <property type="entry name" value="pth"/>
    <property type="match status" value="1"/>
</dbReference>
<reference evidence="10 11" key="1">
    <citation type="submission" date="2006-10" db="EMBL/GenBank/DDBJ databases">
        <title>Complete sequence of Syntrophobacter fumaroxidans MPOB.</title>
        <authorList>
            <consortium name="US DOE Joint Genome Institute"/>
            <person name="Copeland A."/>
            <person name="Lucas S."/>
            <person name="Lapidus A."/>
            <person name="Barry K."/>
            <person name="Detter J.C."/>
            <person name="Glavina del Rio T."/>
            <person name="Hammon N."/>
            <person name="Israni S."/>
            <person name="Pitluck S."/>
            <person name="Goltsman E.G."/>
            <person name="Martinez M."/>
            <person name="Schmutz J."/>
            <person name="Larimer F."/>
            <person name="Land M."/>
            <person name="Hauser L."/>
            <person name="Kyrpides N."/>
            <person name="Kim E."/>
            <person name="Boone D.R."/>
            <person name="Brockman F."/>
            <person name="Culley D."/>
            <person name="Ferry J."/>
            <person name="Gunsalus R."/>
            <person name="McInerney M.J."/>
            <person name="Morrison M."/>
            <person name="Plugge C."/>
            <person name="Rohlin L."/>
            <person name="Scholten J."/>
            <person name="Sieber J."/>
            <person name="Stams A.J.M."/>
            <person name="Worm P."/>
            <person name="Henstra A.M."/>
            <person name="Richardson P."/>
        </authorList>
    </citation>
    <scope>NUCLEOTIDE SEQUENCE [LARGE SCALE GENOMIC DNA]</scope>
    <source>
        <strain evidence="11">DSM 10017 / MPOB</strain>
    </source>
</reference>
<feature type="active site" description="Proton acceptor" evidence="7">
    <location>
        <position position="29"/>
    </location>
</feature>
<dbReference type="Pfam" id="PF01195">
    <property type="entry name" value="Pept_tRNA_hydro"/>
    <property type="match status" value="1"/>
</dbReference>
<dbReference type="FunFam" id="3.40.50.1470:FF:000001">
    <property type="entry name" value="Peptidyl-tRNA hydrolase"/>
    <property type="match status" value="1"/>
</dbReference>
<keyword evidence="7" id="KW-0963">Cytoplasm</keyword>
<dbReference type="STRING" id="335543.Sfum_3654"/>
<evidence type="ECO:0000256" key="6">
    <source>
        <dbReference type="ARBA" id="ARBA00050038"/>
    </source>
</evidence>
<proteinExistence type="inferred from homology"/>
<dbReference type="Proteomes" id="UP000001784">
    <property type="component" value="Chromosome"/>
</dbReference>
<keyword evidence="2 7" id="KW-0820">tRNA-binding</keyword>
<evidence type="ECO:0000256" key="4">
    <source>
        <dbReference type="ARBA" id="ARBA00022884"/>
    </source>
</evidence>
<dbReference type="GO" id="GO:0072344">
    <property type="term" value="P:rescue of stalled ribosome"/>
    <property type="evidence" value="ECO:0007669"/>
    <property type="project" value="UniProtKB-UniRule"/>
</dbReference>
<dbReference type="PANTHER" id="PTHR17224:SF1">
    <property type="entry name" value="PEPTIDYL-TRNA HYDROLASE"/>
    <property type="match status" value="1"/>
</dbReference>
<dbReference type="HAMAP" id="MF_00083">
    <property type="entry name" value="Pept_tRNA_hydro_bact"/>
    <property type="match status" value="1"/>
</dbReference>
<name>A0LPH2_SYNFM</name>
<dbReference type="CDD" id="cd00462">
    <property type="entry name" value="PTH"/>
    <property type="match status" value="1"/>
</dbReference>
<dbReference type="GO" id="GO:0004045">
    <property type="term" value="F:peptidyl-tRNA hydrolase activity"/>
    <property type="evidence" value="ECO:0007669"/>
    <property type="project" value="UniProtKB-UniRule"/>
</dbReference>
<gene>
    <name evidence="7" type="primary">pth</name>
    <name evidence="10" type="ordered locus">Sfum_3654</name>
</gene>
<evidence type="ECO:0000256" key="3">
    <source>
        <dbReference type="ARBA" id="ARBA00022801"/>
    </source>
</evidence>
<protein>
    <recommendedName>
        <fullName evidence="6 7">Peptidyl-tRNA hydrolase</fullName>
        <shortName evidence="7">Pth</shortName>
        <ecNumber evidence="1 7">3.1.1.29</ecNumber>
    </recommendedName>
</protein>
<organism evidence="10 11">
    <name type="scientific">Syntrophobacter fumaroxidans (strain DSM 10017 / MPOB)</name>
    <dbReference type="NCBI Taxonomy" id="335543"/>
    <lineage>
        <taxon>Bacteria</taxon>
        <taxon>Pseudomonadati</taxon>
        <taxon>Thermodesulfobacteriota</taxon>
        <taxon>Syntrophobacteria</taxon>
        <taxon>Syntrophobacterales</taxon>
        <taxon>Syntrophobacteraceae</taxon>
        <taxon>Syntrophobacter</taxon>
    </lineage>
</organism>
<dbReference type="GO" id="GO:0000049">
    <property type="term" value="F:tRNA binding"/>
    <property type="evidence" value="ECO:0007669"/>
    <property type="project" value="UniProtKB-UniRule"/>
</dbReference>
<dbReference type="eggNOG" id="COG0193">
    <property type="taxonomic scope" value="Bacteria"/>
</dbReference>
<evidence type="ECO:0000256" key="1">
    <source>
        <dbReference type="ARBA" id="ARBA00013260"/>
    </source>
</evidence>
<comment type="catalytic activity">
    <reaction evidence="7 8">
        <text>an N-acyl-L-alpha-aminoacyl-tRNA + H2O = an N-acyl-L-amino acid + a tRNA + H(+)</text>
        <dbReference type="Rhea" id="RHEA:54448"/>
        <dbReference type="Rhea" id="RHEA-COMP:10123"/>
        <dbReference type="Rhea" id="RHEA-COMP:13883"/>
        <dbReference type="ChEBI" id="CHEBI:15377"/>
        <dbReference type="ChEBI" id="CHEBI:15378"/>
        <dbReference type="ChEBI" id="CHEBI:59874"/>
        <dbReference type="ChEBI" id="CHEBI:78442"/>
        <dbReference type="ChEBI" id="CHEBI:138191"/>
        <dbReference type="EC" id="3.1.1.29"/>
    </reaction>
</comment>
<comment type="similarity">
    <text evidence="5 7 9">Belongs to the PTH family.</text>
</comment>
<evidence type="ECO:0000313" key="11">
    <source>
        <dbReference type="Proteomes" id="UP000001784"/>
    </source>
</evidence>
<dbReference type="EC" id="3.1.1.29" evidence="1 7"/>
<keyword evidence="4 7" id="KW-0694">RNA-binding</keyword>
<dbReference type="InterPro" id="IPR001328">
    <property type="entry name" value="Pept_tRNA_hydro"/>
</dbReference>
<dbReference type="FunCoup" id="A0LPH2">
    <property type="interactions" value="385"/>
</dbReference>
<dbReference type="EMBL" id="CP000478">
    <property type="protein sequence ID" value="ABK19324.1"/>
    <property type="molecule type" value="Genomic_DNA"/>
</dbReference>
<dbReference type="OrthoDB" id="9800507at2"/>
<evidence type="ECO:0000256" key="9">
    <source>
        <dbReference type="RuleBase" id="RU004320"/>
    </source>
</evidence>
<dbReference type="SUPFAM" id="SSF53178">
    <property type="entry name" value="Peptidyl-tRNA hydrolase-like"/>
    <property type="match status" value="1"/>
</dbReference>
<feature type="binding site" evidence="7">
    <location>
        <position position="24"/>
    </location>
    <ligand>
        <name>tRNA</name>
        <dbReference type="ChEBI" id="CHEBI:17843"/>
    </ligand>
</feature>
<dbReference type="Gene3D" id="3.40.50.1470">
    <property type="entry name" value="Peptidyl-tRNA hydrolase"/>
    <property type="match status" value="1"/>
</dbReference>
<feature type="site" description="Discriminates between blocked and unblocked aminoacyl-tRNA" evidence="7">
    <location>
        <position position="19"/>
    </location>
</feature>
<comment type="subcellular location">
    <subcellularLocation>
        <location evidence="7">Cytoplasm</location>
    </subcellularLocation>
</comment>
<evidence type="ECO:0000256" key="2">
    <source>
        <dbReference type="ARBA" id="ARBA00022555"/>
    </source>
</evidence>
<evidence type="ECO:0000256" key="7">
    <source>
        <dbReference type="HAMAP-Rule" id="MF_00083"/>
    </source>
</evidence>
<dbReference type="InterPro" id="IPR018171">
    <property type="entry name" value="Pept_tRNA_hydro_CS"/>
</dbReference>
<evidence type="ECO:0000256" key="5">
    <source>
        <dbReference type="ARBA" id="ARBA00038063"/>
    </source>
</evidence>
<dbReference type="GO" id="GO:0006515">
    <property type="term" value="P:protein quality control for misfolded or incompletely synthesized proteins"/>
    <property type="evidence" value="ECO:0007669"/>
    <property type="project" value="UniProtKB-UniRule"/>
</dbReference>
<dbReference type="GO" id="GO:0005737">
    <property type="term" value="C:cytoplasm"/>
    <property type="evidence" value="ECO:0007669"/>
    <property type="project" value="UniProtKB-SubCell"/>
</dbReference>
<comment type="subunit">
    <text evidence="7">Monomer.</text>
</comment>
<dbReference type="InParanoid" id="A0LPH2"/>
<dbReference type="AlphaFoldDB" id="A0LPH2"/>
<sequence length="201" mass="21960">MTLHSEMDEPVVAVVGLGNPGPQYEHTRHNAGFMVVDRLAAGFGIAMQERKFRASWGTGFVEGRKVLLAKPLTYMNLSGAAVGEILKYFGFPSERVLVVHDDLDLPCGRVRLARKGGAGGHKGIASIMAHLNTRDFPRLKLGIGRPLHGEPVESYVLQPPYAEDARKFEDMILLGEEVVRSVLAAGLSSSMNDYNRKASDE</sequence>
<feature type="binding site" evidence="7">
    <location>
        <position position="76"/>
    </location>
    <ligand>
        <name>tRNA</name>
        <dbReference type="ChEBI" id="CHEBI:17843"/>
    </ligand>
</feature>
<keyword evidence="3 7" id="KW-0378">Hydrolase</keyword>
<evidence type="ECO:0000313" key="10">
    <source>
        <dbReference type="EMBL" id="ABK19324.1"/>
    </source>
</evidence>